<evidence type="ECO:0000256" key="2">
    <source>
        <dbReference type="SAM" id="Phobius"/>
    </source>
</evidence>
<feature type="compositionally biased region" description="Low complexity" evidence="1">
    <location>
        <begin position="228"/>
        <end position="240"/>
    </location>
</feature>
<protein>
    <submittedName>
        <fullName evidence="3">Uncharacterized protein</fullName>
    </submittedName>
</protein>
<dbReference type="EMBL" id="KV918907">
    <property type="protein sequence ID" value="OSX75344.1"/>
    <property type="molecule type" value="Genomic_DNA"/>
</dbReference>
<feature type="region of interest" description="Disordered" evidence="1">
    <location>
        <begin position="173"/>
        <end position="193"/>
    </location>
</feature>
<evidence type="ECO:0000256" key="1">
    <source>
        <dbReference type="SAM" id="MobiDB-lite"/>
    </source>
</evidence>
<dbReference type="Proteomes" id="UP000218209">
    <property type="component" value="Unassembled WGS sequence"/>
</dbReference>
<proteinExistence type="predicted"/>
<feature type="region of interest" description="Disordered" evidence="1">
    <location>
        <begin position="211"/>
        <end position="240"/>
    </location>
</feature>
<sequence>MARAPPHRVHAAPTTRKGRRRRPTCALPLPTDCPTPSAAPRWLFAGAGPGAAFLVFLAPQDRGVQLGSARPKRRVHEGRPHNVLVAPLTHIVAPCTVQRIVATFRRLLRHRITDTGGSEPPDTLPCPPSDILPPSRGTLAVFFSPPNPLPPHIAVISAAAIMFVFVLVSAAAKGGSRPSGSRCPTGWTGEPPVDHPVRHAHTEQLASHAGRFTRHASRPRPRHRRPAAKATGGVGAKAPRVVPPVVSTPLPSRIRVALARVLHR</sequence>
<keyword evidence="4" id="KW-1185">Reference proteome</keyword>
<keyword evidence="2" id="KW-1133">Transmembrane helix</keyword>
<gene>
    <name evidence="3" type="ORF">BU14_0240s0022</name>
</gene>
<feature type="region of interest" description="Disordered" evidence="1">
    <location>
        <begin position="1"/>
        <end position="24"/>
    </location>
</feature>
<keyword evidence="2" id="KW-0812">Transmembrane</keyword>
<feature type="compositionally biased region" description="Basic residues" evidence="1">
    <location>
        <begin position="211"/>
        <end position="227"/>
    </location>
</feature>
<evidence type="ECO:0000313" key="4">
    <source>
        <dbReference type="Proteomes" id="UP000218209"/>
    </source>
</evidence>
<feature type="transmembrane region" description="Helical" evidence="2">
    <location>
        <begin position="153"/>
        <end position="172"/>
    </location>
</feature>
<organism evidence="3 4">
    <name type="scientific">Porphyra umbilicalis</name>
    <name type="common">Purple laver</name>
    <name type="synonym">Red alga</name>
    <dbReference type="NCBI Taxonomy" id="2786"/>
    <lineage>
        <taxon>Eukaryota</taxon>
        <taxon>Rhodophyta</taxon>
        <taxon>Bangiophyceae</taxon>
        <taxon>Bangiales</taxon>
        <taxon>Bangiaceae</taxon>
        <taxon>Porphyra</taxon>
    </lineage>
</organism>
<evidence type="ECO:0000313" key="3">
    <source>
        <dbReference type="EMBL" id="OSX75344.1"/>
    </source>
</evidence>
<name>A0A1X6P3A4_PORUM</name>
<reference evidence="3 4" key="1">
    <citation type="submission" date="2017-03" db="EMBL/GenBank/DDBJ databases">
        <title>WGS assembly of Porphyra umbilicalis.</title>
        <authorList>
            <person name="Brawley S.H."/>
            <person name="Blouin N.A."/>
            <person name="Ficko-Blean E."/>
            <person name="Wheeler G.L."/>
            <person name="Lohr M."/>
            <person name="Goodson H.V."/>
            <person name="Jenkins J.W."/>
            <person name="Blaby-Haas C.E."/>
            <person name="Helliwell K.E."/>
            <person name="Chan C."/>
            <person name="Marriage T."/>
            <person name="Bhattacharya D."/>
            <person name="Klein A.S."/>
            <person name="Badis Y."/>
            <person name="Brodie J."/>
            <person name="Cao Y."/>
            <person name="Collen J."/>
            <person name="Dittami S.M."/>
            <person name="Gachon C.M."/>
            <person name="Green B.R."/>
            <person name="Karpowicz S."/>
            <person name="Kim J.W."/>
            <person name="Kudahl U."/>
            <person name="Lin S."/>
            <person name="Michel G."/>
            <person name="Mittag M."/>
            <person name="Olson B.J."/>
            <person name="Pangilinan J."/>
            <person name="Peng Y."/>
            <person name="Qiu H."/>
            <person name="Shu S."/>
            <person name="Singer J.T."/>
            <person name="Smith A.G."/>
            <person name="Sprecher B.N."/>
            <person name="Wagner V."/>
            <person name="Wang W."/>
            <person name="Wang Z.-Y."/>
            <person name="Yan J."/>
            <person name="Yarish C."/>
            <person name="Zoeuner-Riek S."/>
            <person name="Zhuang Y."/>
            <person name="Zou Y."/>
            <person name="Lindquist E.A."/>
            <person name="Grimwood J."/>
            <person name="Barry K."/>
            <person name="Rokhsar D.S."/>
            <person name="Schmutz J."/>
            <person name="Stiller J.W."/>
            <person name="Grossman A.R."/>
            <person name="Prochnik S.E."/>
        </authorList>
    </citation>
    <scope>NUCLEOTIDE SEQUENCE [LARGE SCALE GENOMIC DNA]</scope>
    <source>
        <strain evidence="3">4086291</strain>
    </source>
</reference>
<feature type="compositionally biased region" description="Basic residues" evidence="1">
    <location>
        <begin position="1"/>
        <end position="23"/>
    </location>
</feature>
<dbReference type="AlphaFoldDB" id="A0A1X6P3A4"/>
<keyword evidence="2" id="KW-0472">Membrane</keyword>
<accession>A0A1X6P3A4</accession>